<keyword evidence="2" id="KW-1185">Reference proteome</keyword>
<comment type="caution">
    <text evidence="1">The sequence shown here is derived from an EMBL/GenBank/DDBJ whole genome shotgun (WGS) entry which is preliminary data.</text>
</comment>
<reference evidence="1 2" key="1">
    <citation type="journal article" date="2023" name="Science">
        <title>Complex scaffold remodeling in plant triterpene biosynthesis.</title>
        <authorList>
            <person name="De La Pena R."/>
            <person name="Hodgson H."/>
            <person name="Liu J.C."/>
            <person name="Stephenson M.J."/>
            <person name="Martin A.C."/>
            <person name="Owen C."/>
            <person name="Harkess A."/>
            <person name="Leebens-Mack J."/>
            <person name="Jimenez L.E."/>
            <person name="Osbourn A."/>
            <person name="Sattely E.S."/>
        </authorList>
    </citation>
    <scope>NUCLEOTIDE SEQUENCE [LARGE SCALE GENOMIC DNA]</scope>
    <source>
        <strain evidence="2">cv. JPN11</strain>
        <tissue evidence="1">Leaf</tissue>
    </source>
</reference>
<name>A0ACC1XLL3_MELAZ</name>
<evidence type="ECO:0000313" key="2">
    <source>
        <dbReference type="Proteomes" id="UP001164539"/>
    </source>
</evidence>
<gene>
    <name evidence="1" type="ORF">OWV82_014163</name>
</gene>
<organism evidence="1 2">
    <name type="scientific">Melia azedarach</name>
    <name type="common">Chinaberry tree</name>
    <dbReference type="NCBI Taxonomy" id="155640"/>
    <lineage>
        <taxon>Eukaryota</taxon>
        <taxon>Viridiplantae</taxon>
        <taxon>Streptophyta</taxon>
        <taxon>Embryophyta</taxon>
        <taxon>Tracheophyta</taxon>
        <taxon>Spermatophyta</taxon>
        <taxon>Magnoliopsida</taxon>
        <taxon>eudicotyledons</taxon>
        <taxon>Gunneridae</taxon>
        <taxon>Pentapetalae</taxon>
        <taxon>rosids</taxon>
        <taxon>malvids</taxon>
        <taxon>Sapindales</taxon>
        <taxon>Meliaceae</taxon>
        <taxon>Melia</taxon>
    </lineage>
</organism>
<protein>
    <submittedName>
        <fullName evidence="1">Kinase family protein</fullName>
    </submittedName>
</protein>
<accession>A0ACC1XLL3</accession>
<dbReference type="Proteomes" id="UP001164539">
    <property type="component" value="Chromosome 8"/>
</dbReference>
<keyword evidence="1" id="KW-0808">Transferase</keyword>
<proteinExistence type="predicted"/>
<evidence type="ECO:0000313" key="1">
    <source>
        <dbReference type="EMBL" id="KAJ4711812.1"/>
    </source>
</evidence>
<keyword evidence="1" id="KW-0418">Kinase</keyword>
<dbReference type="EMBL" id="CM051401">
    <property type="protein sequence ID" value="KAJ4711812.1"/>
    <property type="molecule type" value="Genomic_DNA"/>
</dbReference>
<sequence>MGRMGGNQRTYSANSSDYKLLEEVGYGASATVYRAIYLPFNEVVAVKRLDLDRCNSNLDDIRREAQTMSLIDHPNVIRAYCSFVVDRNLWVVMPFMAEGSCLHLMKIAYQDGFEEPAIGSILKETLKALDYLHRQGYIHRDVKAGNILLDSNGVVKLADFGVSAGMFDTGDRQRARNTFVGTPCWMAPEVLQPGSGYNSKADIWSFGITALELAHGHAPFSKYPPMKVLLMTIQNAPPGLDYDRDKKFSKSFKEMVAMCLVKDQTKRPTAEKLLKHSFFKHTKPPELSVKKLFADLPPLWNRVKALQLKDAAQLALKKMPSAEQEAISQSEYQRGVSAWNFDIEDLKAQASLVRDDDDIMETREDDESMKSFVRDKGATGFQSSFGKSSSMIELPQAECKGPSDQLRQSECLNKKGKTLEGDSLEAGVQENIILRKNGSNTEVMSSTSEKETMETKAKTVKGRQTQSGPLMPGKVLSHSSSERGRTSERFENENQAPTEKANREVRRAPSFSGPLMLPNRASANSLSAPIKSSGGYRDSMDEKSKANLVQIKGRFSVTSENLDLVKDIPLSTVPRRSQGSPLRKSASVGDWIFESNKVPTTTSQSPKELSNSNVPASLLMPHLQNLFQQTSFQQDLLMNLLNSLQPAEVVDACQNGKLPPLPRSTENNGTVDTAASERERLLLIKISELQARMLNLTDELTIEKLKYVQLQQQLNSISGQEENGDRREGDA</sequence>